<dbReference type="CDD" id="cd06908">
    <property type="entry name" value="M14_AGBL4_like"/>
    <property type="match status" value="1"/>
</dbReference>
<dbReference type="EMBL" id="LUCM01005979">
    <property type="protein sequence ID" value="KAA0191991.1"/>
    <property type="molecule type" value="Genomic_DNA"/>
</dbReference>
<dbReference type="InterPro" id="IPR040626">
    <property type="entry name" value="Pepdidase_M14_N"/>
</dbReference>
<gene>
    <name evidence="6" type="ORF">FBUS_03564</name>
</gene>
<dbReference type="Gene3D" id="2.60.40.3120">
    <property type="match status" value="1"/>
</dbReference>
<feature type="domain" description="Peptidase M14" evidence="5">
    <location>
        <begin position="186"/>
        <end position="444"/>
    </location>
</feature>
<evidence type="ECO:0000259" key="5">
    <source>
        <dbReference type="PROSITE" id="PS52035"/>
    </source>
</evidence>
<organism evidence="6 7">
    <name type="scientific">Fasciolopsis buskii</name>
    <dbReference type="NCBI Taxonomy" id="27845"/>
    <lineage>
        <taxon>Eukaryota</taxon>
        <taxon>Metazoa</taxon>
        <taxon>Spiralia</taxon>
        <taxon>Lophotrochozoa</taxon>
        <taxon>Platyhelminthes</taxon>
        <taxon>Trematoda</taxon>
        <taxon>Digenea</taxon>
        <taxon>Plagiorchiida</taxon>
        <taxon>Echinostomata</taxon>
        <taxon>Echinostomatoidea</taxon>
        <taxon>Fasciolidae</taxon>
        <taxon>Fasciolopsis</taxon>
    </lineage>
</organism>
<dbReference type="OrthoDB" id="10253041at2759"/>
<evidence type="ECO:0000313" key="7">
    <source>
        <dbReference type="Proteomes" id="UP000728185"/>
    </source>
</evidence>
<accession>A0A8E0RZ71</accession>
<dbReference type="SMART" id="SM00631">
    <property type="entry name" value="Zn_pept"/>
    <property type="match status" value="1"/>
</dbReference>
<keyword evidence="7" id="KW-1185">Reference proteome</keyword>
<protein>
    <submittedName>
        <fullName evidence="6">ATP/GTP binding protein 4</fullName>
    </submittedName>
</protein>
<dbReference type="PROSITE" id="PS52035">
    <property type="entry name" value="PEPTIDASE_M14"/>
    <property type="match status" value="1"/>
</dbReference>
<reference evidence="6" key="1">
    <citation type="submission" date="2019-05" db="EMBL/GenBank/DDBJ databases">
        <title>Annotation for the trematode Fasciolopsis buski.</title>
        <authorList>
            <person name="Choi Y.-J."/>
        </authorList>
    </citation>
    <scope>NUCLEOTIDE SEQUENCE</scope>
    <source>
        <strain evidence="6">HT</strain>
        <tissue evidence="6">Whole worm</tissue>
    </source>
</reference>
<sequence>MSEDQLGKVESAVRRPTSELCEKNDQNDSVGSDSDNIEDSHAGNVNKYYVLPNGYIGKPRKGMLIFNACFESGNLGKVDYISDFEYDLYIRADTCNPKFRVWFNFTVENTKKDQVIFNIVNFSKTKSLYREGMSPLVKSTSRPSWYRIPHKNVYYYRCPEHHRNYVMSFAFCFDKESDVYEFCYCYPYTYSTLQNYLDLMDKNEYSHYKRELLGTTLQNRRLDLLTITHPKNMDPKSGIKQRVIFVTARVHPGETPSSYVCQGFIDFMVSSHPVAEELRDHLIFKIVPMLNPDGVYLGNYRCSLMGFDLNRQWQEPSQWAHPTIYATKQLLMKLNQNTAVDVNFFIDIHAHSTLMNGFMYGNVFEDEERAERQAVFPNLMSRFAEDFSLPQTNFNRDAVKAGTGRRTLGGILDDRTLCYTLEVSFFSYTNAVTNEMMLYTEEKYARLGRNLARTFHEYYSAQGLFKVNVVPNATKLVPAKTRPLSMGDGIDCDAVTERVSTNLPNPLATTFQGTADRYPMAKGDSNIVHRRVASFDPIHQLTDKAMVARALSDRLNSTNDPPNEWKQSLNGISWRMITAPTFARKYSDPPCAVTDLFVEQENRETNEDNIREAGKLSYLTWNDHQPTFRFLSVRLGFVLVDARLDCHLRYCTA</sequence>
<evidence type="ECO:0000256" key="2">
    <source>
        <dbReference type="ARBA" id="ARBA00005988"/>
    </source>
</evidence>
<dbReference type="GO" id="GO:0006508">
    <property type="term" value="P:proteolysis"/>
    <property type="evidence" value="ECO:0007669"/>
    <property type="project" value="InterPro"/>
</dbReference>
<evidence type="ECO:0000256" key="1">
    <source>
        <dbReference type="ARBA" id="ARBA00001947"/>
    </source>
</evidence>
<comment type="similarity">
    <text evidence="2 3">Belongs to the peptidase M14 family.</text>
</comment>
<dbReference type="SUPFAM" id="SSF53187">
    <property type="entry name" value="Zn-dependent exopeptidases"/>
    <property type="match status" value="1"/>
</dbReference>
<name>A0A8E0RZ71_9TREM</name>
<proteinExistence type="inferred from homology"/>
<feature type="region of interest" description="Disordered" evidence="4">
    <location>
        <begin position="1"/>
        <end position="39"/>
    </location>
</feature>
<dbReference type="PANTHER" id="PTHR12756:SF9">
    <property type="entry name" value="CYTOSOLIC CARBOXYPEPTIDASE 6"/>
    <property type="match status" value="1"/>
</dbReference>
<comment type="caution">
    <text evidence="6">The sequence shown here is derived from an EMBL/GenBank/DDBJ whole genome shotgun (WGS) entry which is preliminary data.</text>
</comment>
<dbReference type="Pfam" id="PF18027">
    <property type="entry name" value="Pepdidase_M14_N"/>
    <property type="match status" value="1"/>
</dbReference>
<evidence type="ECO:0000313" key="6">
    <source>
        <dbReference type="EMBL" id="KAA0191991.1"/>
    </source>
</evidence>
<dbReference type="GO" id="GO:0004181">
    <property type="term" value="F:metallocarboxypeptidase activity"/>
    <property type="evidence" value="ECO:0007669"/>
    <property type="project" value="InterPro"/>
</dbReference>
<evidence type="ECO:0000256" key="4">
    <source>
        <dbReference type="SAM" id="MobiDB-lite"/>
    </source>
</evidence>
<dbReference type="Gene3D" id="3.40.630.10">
    <property type="entry name" value="Zn peptidases"/>
    <property type="match status" value="1"/>
</dbReference>
<evidence type="ECO:0000256" key="3">
    <source>
        <dbReference type="PROSITE-ProRule" id="PRU01379"/>
    </source>
</evidence>
<feature type="active site" description="Proton donor/acceptor" evidence="3">
    <location>
        <position position="422"/>
    </location>
</feature>
<dbReference type="AlphaFoldDB" id="A0A8E0RZ71"/>
<dbReference type="Pfam" id="PF00246">
    <property type="entry name" value="Peptidase_M14"/>
    <property type="match status" value="1"/>
</dbReference>
<dbReference type="InterPro" id="IPR050821">
    <property type="entry name" value="Cytosolic_carboxypeptidase"/>
</dbReference>
<feature type="compositionally biased region" description="Basic and acidic residues" evidence="4">
    <location>
        <begin position="1"/>
        <end position="26"/>
    </location>
</feature>
<dbReference type="PANTHER" id="PTHR12756">
    <property type="entry name" value="CYTOSOLIC CARBOXYPEPTIDASE"/>
    <property type="match status" value="1"/>
</dbReference>
<dbReference type="InterPro" id="IPR000834">
    <property type="entry name" value="Peptidase_M14"/>
</dbReference>
<comment type="cofactor">
    <cofactor evidence="1">
        <name>Zn(2+)</name>
        <dbReference type="ChEBI" id="CHEBI:29105"/>
    </cofactor>
</comment>
<dbReference type="GO" id="GO:0008270">
    <property type="term" value="F:zinc ion binding"/>
    <property type="evidence" value="ECO:0007669"/>
    <property type="project" value="InterPro"/>
</dbReference>
<dbReference type="Proteomes" id="UP000728185">
    <property type="component" value="Unassembled WGS sequence"/>
</dbReference>